<proteinExistence type="predicted"/>
<evidence type="ECO:0000313" key="1">
    <source>
        <dbReference type="EMBL" id="MCH7398262.1"/>
    </source>
</evidence>
<gene>
    <name evidence="1" type="ORF">MM236_09690</name>
</gene>
<organism evidence="1 2">
    <name type="scientific">Belliella calami</name>
    <dbReference type="NCBI Taxonomy" id="2923436"/>
    <lineage>
        <taxon>Bacteria</taxon>
        <taxon>Pseudomonadati</taxon>
        <taxon>Bacteroidota</taxon>
        <taxon>Cytophagia</taxon>
        <taxon>Cytophagales</taxon>
        <taxon>Cyclobacteriaceae</taxon>
        <taxon>Belliella</taxon>
    </lineage>
</organism>
<comment type="caution">
    <text evidence="1">The sequence shown here is derived from an EMBL/GenBank/DDBJ whole genome shotgun (WGS) entry which is preliminary data.</text>
</comment>
<protein>
    <submittedName>
        <fullName evidence="1">Uncharacterized protein</fullName>
    </submittedName>
</protein>
<sequence>MKVKLISDYGLREKTISKNAELAVVIDLIDQLDWNFYYQIVIEKDSIY</sequence>
<name>A0ABS9UNR5_9BACT</name>
<accession>A0ABS9UNR5</accession>
<dbReference type="Proteomes" id="UP001165488">
    <property type="component" value="Unassembled WGS sequence"/>
</dbReference>
<dbReference type="EMBL" id="JAKZGS010000006">
    <property type="protein sequence ID" value="MCH7398262.1"/>
    <property type="molecule type" value="Genomic_DNA"/>
</dbReference>
<keyword evidence="2" id="KW-1185">Reference proteome</keyword>
<reference evidence="1" key="1">
    <citation type="submission" date="2022-03" db="EMBL/GenBank/DDBJ databases">
        <title>De novo assembled genomes of Belliella spp. (Cyclobacteriaceae) strains.</title>
        <authorList>
            <person name="Szabo A."/>
            <person name="Korponai K."/>
            <person name="Felfoldi T."/>
        </authorList>
    </citation>
    <scope>NUCLEOTIDE SEQUENCE</scope>
    <source>
        <strain evidence="1">DSM 107340</strain>
    </source>
</reference>
<dbReference type="RefSeq" id="WP_241274775.1">
    <property type="nucleotide sequence ID" value="NZ_JAKZGS010000006.1"/>
</dbReference>
<evidence type="ECO:0000313" key="2">
    <source>
        <dbReference type="Proteomes" id="UP001165488"/>
    </source>
</evidence>